<feature type="region of interest" description="Disordered" evidence="4">
    <location>
        <begin position="48"/>
        <end position="93"/>
    </location>
</feature>
<name>A0A6A6VT49_9PEZI</name>
<evidence type="ECO:0000256" key="4">
    <source>
        <dbReference type="SAM" id="MobiDB-lite"/>
    </source>
</evidence>
<dbReference type="InterPro" id="IPR050613">
    <property type="entry name" value="Sec_Metabolite_Reg"/>
</dbReference>
<dbReference type="SMART" id="SM00906">
    <property type="entry name" value="Fungal_trans"/>
    <property type="match status" value="1"/>
</dbReference>
<feature type="region of interest" description="Disordered" evidence="4">
    <location>
        <begin position="680"/>
        <end position="733"/>
    </location>
</feature>
<comment type="subcellular location">
    <subcellularLocation>
        <location evidence="1">Nucleus</location>
    </subcellularLocation>
</comment>
<proteinExistence type="predicted"/>
<feature type="compositionally biased region" description="Low complexity" evidence="4">
    <location>
        <begin position="659"/>
        <end position="668"/>
    </location>
</feature>
<dbReference type="AlphaFoldDB" id="A0A6A6VT49"/>
<feature type="compositionally biased region" description="Polar residues" evidence="4">
    <location>
        <begin position="48"/>
        <end position="57"/>
    </location>
</feature>
<dbReference type="RefSeq" id="XP_033595510.1">
    <property type="nucleotide sequence ID" value="XM_033749713.1"/>
</dbReference>
<dbReference type="OrthoDB" id="5344325at2759"/>
<feature type="compositionally biased region" description="Polar residues" evidence="4">
    <location>
        <begin position="688"/>
        <end position="705"/>
    </location>
</feature>
<dbReference type="GeneID" id="54490767"/>
<dbReference type="GO" id="GO:0003677">
    <property type="term" value="F:DNA binding"/>
    <property type="evidence" value="ECO:0007669"/>
    <property type="project" value="InterPro"/>
</dbReference>
<feature type="compositionally biased region" description="Low complexity" evidence="4">
    <location>
        <begin position="74"/>
        <end position="93"/>
    </location>
</feature>
<dbReference type="GO" id="GO:0005634">
    <property type="term" value="C:nucleus"/>
    <property type="evidence" value="ECO:0007669"/>
    <property type="project" value="UniProtKB-SubCell"/>
</dbReference>
<organism evidence="6 7">
    <name type="scientific">Pseudovirgaria hyperparasitica</name>
    <dbReference type="NCBI Taxonomy" id="470096"/>
    <lineage>
        <taxon>Eukaryota</taxon>
        <taxon>Fungi</taxon>
        <taxon>Dikarya</taxon>
        <taxon>Ascomycota</taxon>
        <taxon>Pezizomycotina</taxon>
        <taxon>Dothideomycetes</taxon>
        <taxon>Dothideomycetes incertae sedis</taxon>
        <taxon>Acrospermales</taxon>
        <taxon>Acrospermaceae</taxon>
        <taxon>Pseudovirgaria</taxon>
    </lineage>
</organism>
<gene>
    <name evidence="6" type="ORF">EJ05DRAFT_542249</name>
</gene>
<dbReference type="Gene3D" id="4.10.240.10">
    <property type="entry name" value="Zn(2)-C6 fungal-type DNA-binding domain"/>
    <property type="match status" value="1"/>
</dbReference>
<keyword evidence="2" id="KW-0479">Metal-binding</keyword>
<feature type="region of interest" description="Disordered" evidence="4">
    <location>
        <begin position="622"/>
        <end position="668"/>
    </location>
</feature>
<dbReference type="SUPFAM" id="SSF57701">
    <property type="entry name" value="Zn2/Cys6 DNA-binding domain"/>
    <property type="match status" value="1"/>
</dbReference>
<evidence type="ECO:0000259" key="5">
    <source>
        <dbReference type="PROSITE" id="PS50048"/>
    </source>
</evidence>
<keyword evidence="7" id="KW-1185">Reference proteome</keyword>
<dbReference type="PANTHER" id="PTHR31001:SF87">
    <property type="entry name" value="COL-21"/>
    <property type="match status" value="1"/>
</dbReference>
<evidence type="ECO:0000313" key="6">
    <source>
        <dbReference type="EMBL" id="KAF2753059.1"/>
    </source>
</evidence>
<dbReference type="GO" id="GO:0000981">
    <property type="term" value="F:DNA-binding transcription factor activity, RNA polymerase II-specific"/>
    <property type="evidence" value="ECO:0007669"/>
    <property type="project" value="InterPro"/>
</dbReference>
<dbReference type="PROSITE" id="PS50048">
    <property type="entry name" value="ZN2_CY6_FUNGAL_2"/>
    <property type="match status" value="1"/>
</dbReference>
<dbReference type="InterPro" id="IPR001138">
    <property type="entry name" value="Zn2Cys6_DnaBD"/>
</dbReference>
<feature type="domain" description="Zn(2)-C6 fungal-type" evidence="5">
    <location>
        <begin position="14"/>
        <end position="45"/>
    </location>
</feature>
<dbReference type="InterPro" id="IPR036864">
    <property type="entry name" value="Zn2-C6_fun-type_DNA-bd_sf"/>
</dbReference>
<dbReference type="Proteomes" id="UP000799437">
    <property type="component" value="Unassembled WGS sequence"/>
</dbReference>
<evidence type="ECO:0000256" key="1">
    <source>
        <dbReference type="ARBA" id="ARBA00004123"/>
    </source>
</evidence>
<dbReference type="CDD" id="cd12148">
    <property type="entry name" value="fungal_TF_MHR"/>
    <property type="match status" value="1"/>
</dbReference>
<accession>A0A6A6VT49</accession>
<sequence length="889" mass="99580">MPSEIQKRKRPVAACQPCYSKKQKCDHQYPCSNCVRRRLPELCNYTFADNDNAQSKPKSAPQRSPKRPAHGSQSPTSSDDLMDSSSSSPLPALDLDSNTPYEANLSSCLGYFEGSKSNLFSLMDKFDLLNTKELDADLSGVIPDANMPEIKLCLDMFPKRPIINCLVQHFIKEVNWLYEMIHPTLFLNKYEQWWKSVPGSSVDSLDFGILILRICAYSAQFIPSGTHSGDTIRNVPVNTVRQHCDKLATRLWRLVEQIEGPKSLTCVHHLFYHACYMQNEGSMRDAWYILGNAIRVTQDLGMHLEEPLRSQTPLNDLEKDMRRRAFWNLYIWDRFLSLVLDRSPCIPEEHYCSVDLPKMRILSGAQQNTNAPDVFTERILQAKLSKLWFSLVPANRAKPDIYDPSVAEEVYEKLCREFVAELPLVFSLQSPDTQWDQQIPMLARQRQTLKISVFVILCQLFQPLLHLSTEQIQTMPHYKRDLITTHRNHLVTSCVSLLEGVSQLHDLMGNTPARFHLLSFFSFEPAMLLAMYVMSTAMSHKALTKAREQDGRRHLFASPPMTPTVASIDNPKGVLTATECRVHIETALQRLTLLQESTMIARVSARKLKEVLAKLDSLSAEPNIGSDDEAIDNDRLTPATRHTHSTSVSSALGKKKANSSTTDTVSTTNWLSPFEVPAVTTTTPTSTRQHGQSVGQTSRRTSRPQLSRMHSFASMTSVSLDSPPVQGHSHGREMSTYRPNHQNAYSHSHSTSLSLPHAMILDGTSSPHHGWHLTSPPPAFSPNGPCLSAPVDGYHTNTFSNFSCHDSGIGDSVSSAHSSVHFGFDNGQWPALYDENEASNGLGVFVGDMSEQFVDSRKGYFDSTRSVRCDSGVGDVPETTDFDDGMEAK</sequence>
<keyword evidence="3" id="KW-0539">Nucleus</keyword>
<evidence type="ECO:0000256" key="3">
    <source>
        <dbReference type="ARBA" id="ARBA00023242"/>
    </source>
</evidence>
<evidence type="ECO:0000313" key="7">
    <source>
        <dbReference type="Proteomes" id="UP000799437"/>
    </source>
</evidence>
<dbReference type="GO" id="GO:0008270">
    <property type="term" value="F:zinc ion binding"/>
    <property type="evidence" value="ECO:0007669"/>
    <property type="project" value="InterPro"/>
</dbReference>
<dbReference type="Pfam" id="PF00172">
    <property type="entry name" value="Zn_clus"/>
    <property type="match status" value="1"/>
</dbReference>
<protein>
    <recommendedName>
        <fullName evidence="5">Zn(2)-C6 fungal-type domain-containing protein</fullName>
    </recommendedName>
</protein>
<reference evidence="6" key="1">
    <citation type="journal article" date="2020" name="Stud. Mycol.">
        <title>101 Dothideomycetes genomes: a test case for predicting lifestyles and emergence of pathogens.</title>
        <authorList>
            <person name="Haridas S."/>
            <person name="Albert R."/>
            <person name="Binder M."/>
            <person name="Bloem J."/>
            <person name="Labutti K."/>
            <person name="Salamov A."/>
            <person name="Andreopoulos B."/>
            <person name="Baker S."/>
            <person name="Barry K."/>
            <person name="Bills G."/>
            <person name="Bluhm B."/>
            <person name="Cannon C."/>
            <person name="Castanera R."/>
            <person name="Culley D."/>
            <person name="Daum C."/>
            <person name="Ezra D."/>
            <person name="Gonzalez J."/>
            <person name="Henrissat B."/>
            <person name="Kuo A."/>
            <person name="Liang C."/>
            <person name="Lipzen A."/>
            <person name="Lutzoni F."/>
            <person name="Magnuson J."/>
            <person name="Mondo S."/>
            <person name="Nolan M."/>
            <person name="Ohm R."/>
            <person name="Pangilinan J."/>
            <person name="Park H.-J."/>
            <person name="Ramirez L."/>
            <person name="Alfaro M."/>
            <person name="Sun H."/>
            <person name="Tritt A."/>
            <person name="Yoshinaga Y."/>
            <person name="Zwiers L.-H."/>
            <person name="Turgeon B."/>
            <person name="Goodwin S."/>
            <person name="Spatafora J."/>
            <person name="Crous P."/>
            <person name="Grigoriev I."/>
        </authorList>
    </citation>
    <scope>NUCLEOTIDE SEQUENCE</scope>
    <source>
        <strain evidence="6">CBS 121739</strain>
    </source>
</reference>
<dbReference type="PANTHER" id="PTHR31001">
    <property type="entry name" value="UNCHARACTERIZED TRANSCRIPTIONAL REGULATORY PROTEIN"/>
    <property type="match status" value="1"/>
</dbReference>
<dbReference type="Pfam" id="PF04082">
    <property type="entry name" value="Fungal_trans"/>
    <property type="match status" value="1"/>
</dbReference>
<evidence type="ECO:0000256" key="2">
    <source>
        <dbReference type="ARBA" id="ARBA00022723"/>
    </source>
</evidence>
<dbReference type="EMBL" id="ML996588">
    <property type="protein sequence ID" value="KAF2753059.1"/>
    <property type="molecule type" value="Genomic_DNA"/>
</dbReference>
<dbReference type="SMART" id="SM00066">
    <property type="entry name" value="GAL4"/>
    <property type="match status" value="1"/>
</dbReference>
<dbReference type="GO" id="GO:0006351">
    <property type="term" value="P:DNA-templated transcription"/>
    <property type="evidence" value="ECO:0007669"/>
    <property type="project" value="InterPro"/>
</dbReference>
<dbReference type="CDD" id="cd00067">
    <property type="entry name" value="GAL4"/>
    <property type="match status" value="1"/>
</dbReference>
<dbReference type="InterPro" id="IPR007219">
    <property type="entry name" value="XnlR_reg_dom"/>
</dbReference>